<dbReference type="Proteomes" id="UP000287330">
    <property type="component" value="Unassembled WGS sequence"/>
</dbReference>
<dbReference type="RefSeq" id="WP_110575570.1">
    <property type="nucleotide sequence ID" value="NZ_PIPV01000010.1"/>
</dbReference>
<dbReference type="OrthoDB" id="2656750at2"/>
<protein>
    <recommendedName>
        <fullName evidence="3">SinR family protein</fullName>
    </recommendedName>
</protein>
<evidence type="ECO:0000313" key="2">
    <source>
        <dbReference type="Proteomes" id="UP000287330"/>
    </source>
</evidence>
<dbReference type="AlphaFoldDB" id="A0A432XRV4"/>
<evidence type="ECO:0008006" key="3">
    <source>
        <dbReference type="Google" id="ProtNLM"/>
    </source>
</evidence>
<reference evidence="2" key="1">
    <citation type="journal article" date="2018" name="Front. Microbiol.">
        <title>Genome-Based Analysis Reveals the Taxonomy and Diversity of the Family Idiomarinaceae.</title>
        <authorList>
            <person name="Liu Y."/>
            <person name="Lai Q."/>
            <person name="Shao Z."/>
        </authorList>
    </citation>
    <scope>NUCLEOTIDE SEQUENCE [LARGE SCALE GENOMIC DNA]</scope>
    <source>
        <strain evidence="2">F23</strain>
    </source>
</reference>
<keyword evidence="2" id="KW-1185">Reference proteome</keyword>
<accession>A0A432XRV4</accession>
<gene>
    <name evidence="1" type="ORF">CWE25_11070</name>
</gene>
<evidence type="ECO:0000313" key="1">
    <source>
        <dbReference type="EMBL" id="RUO51465.1"/>
    </source>
</evidence>
<sequence length="92" mass="10479">MNLGHISYDLRNKEKNYENLTKELTSIGANLHILDSTWLVATPKSAAAIKKQLLRVIDPDDGLIITSASREIEHQALDYDISSWEHQIKSKY</sequence>
<organism evidence="1 2">
    <name type="scientific">Idiomarina fontislapidosi</name>
    <dbReference type="NCBI Taxonomy" id="263723"/>
    <lineage>
        <taxon>Bacteria</taxon>
        <taxon>Pseudomonadati</taxon>
        <taxon>Pseudomonadota</taxon>
        <taxon>Gammaproteobacteria</taxon>
        <taxon>Alteromonadales</taxon>
        <taxon>Idiomarinaceae</taxon>
        <taxon>Idiomarina</taxon>
    </lineage>
</organism>
<comment type="caution">
    <text evidence="1">The sequence shown here is derived from an EMBL/GenBank/DDBJ whole genome shotgun (WGS) entry which is preliminary data.</text>
</comment>
<name>A0A432XRV4_9GAMM</name>
<proteinExistence type="predicted"/>
<dbReference type="EMBL" id="PIPV01000010">
    <property type="protein sequence ID" value="RUO51465.1"/>
    <property type="molecule type" value="Genomic_DNA"/>
</dbReference>